<dbReference type="InterPro" id="IPR010056">
    <property type="entry name" value="Phage_rep_org__N"/>
</dbReference>
<dbReference type="AlphaFoldDB" id="A0A1W1V9X8"/>
<sequence>MTIKRYYWLKLYKDFFNDDLIKNLKKKDRGYTYIVIYTKLLLLSLEDEGHLFFESVEDSFNEELALKIDEDPTDVKTTVEYLIDKGLLEIKADDEYFFKLNIW</sequence>
<dbReference type="STRING" id="573058.SAMN00017477_1571"/>
<keyword evidence="3" id="KW-1185">Reference proteome</keyword>
<dbReference type="EMBL" id="FWWR01000011">
    <property type="protein sequence ID" value="SMB90105.1"/>
    <property type="molecule type" value="Genomic_DNA"/>
</dbReference>
<accession>A0A1W1V9X8</accession>
<dbReference type="NCBIfam" id="TIGR01714">
    <property type="entry name" value="phage_rep_org_N"/>
    <property type="match status" value="1"/>
</dbReference>
<reference evidence="3" key="1">
    <citation type="submission" date="2017-04" db="EMBL/GenBank/DDBJ databases">
        <authorList>
            <person name="Varghese N."/>
            <person name="Submissions S."/>
        </authorList>
    </citation>
    <scope>NUCLEOTIDE SEQUENCE [LARGE SCALE GENOMIC DNA]</scope>
    <source>
        <strain evidence="3">DSM 20463</strain>
    </source>
</reference>
<dbReference type="OrthoDB" id="9788567at2"/>
<dbReference type="RefSeq" id="WP_084231136.1">
    <property type="nucleotide sequence ID" value="NZ_FWWR01000011.1"/>
</dbReference>
<evidence type="ECO:0000313" key="2">
    <source>
        <dbReference type="EMBL" id="SMB90105.1"/>
    </source>
</evidence>
<protein>
    <submittedName>
        <fullName evidence="2">Phage replisome organizer, putative, N-terminal region</fullName>
    </submittedName>
</protein>
<evidence type="ECO:0000313" key="3">
    <source>
        <dbReference type="Proteomes" id="UP000192368"/>
    </source>
</evidence>
<dbReference type="Pfam" id="PF09681">
    <property type="entry name" value="Phage_rep_org_N"/>
    <property type="match status" value="1"/>
</dbReference>
<feature type="domain" description="Phage replisome organiser N-terminal" evidence="1">
    <location>
        <begin position="8"/>
        <end position="98"/>
    </location>
</feature>
<evidence type="ECO:0000259" key="1">
    <source>
        <dbReference type="Pfam" id="PF09681"/>
    </source>
</evidence>
<organism evidence="2 3">
    <name type="scientific">Peptoniphilus asaccharolyticus DSM 20463</name>
    <dbReference type="NCBI Taxonomy" id="573058"/>
    <lineage>
        <taxon>Bacteria</taxon>
        <taxon>Bacillati</taxon>
        <taxon>Bacillota</taxon>
        <taxon>Tissierellia</taxon>
        <taxon>Tissierellales</taxon>
        <taxon>Peptoniphilaceae</taxon>
        <taxon>Peptoniphilus</taxon>
    </lineage>
</organism>
<dbReference type="Proteomes" id="UP000192368">
    <property type="component" value="Unassembled WGS sequence"/>
</dbReference>
<proteinExistence type="predicted"/>
<gene>
    <name evidence="2" type="ORF">SAMN00017477_1571</name>
</gene>
<name>A0A1W1V9X8_PEPAS</name>